<dbReference type="EMBL" id="LAZR01064642">
    <property type="protein sequence ID" value="KKK57126.1"/>
    <property type="molecule type" value="Genomic_DNA"/>
</dbReference>
<gene>
    <name evidence="1" type="ORF">LCGC14_3057610</name>
</gene>
<protein>
    <submittedName>
        <fullName evidence="1">Uncharacterized protein</fullName>
    </submittedName>
</protein>
<accession>A0A0F8ZAM1</accession>
<comment type="caution">
    <text evidence="1">The sequence shown here is derived from an EMBL/GenBank/DDBJ whole genome shotgun (WGS) entry which is preliminary data.</text>
</comment>
<name>A0A0F8ZAM1_9ZZZZ</name>
<sequence>LEEFTELLGQELDDLVRRLGMDPDPTREGGRVLVSEFGGQRRIAQRMS</sequence>
<proteinExistence type="predicted"/>
<evidence type="ECO:0000313" key="1">
    <source>
        <dbReference type="EMBL" id="KKK57126.1"/>
    </source>
</evidence>
<feature type="non-terminal residue" evidence="1">
    <location>
        <position position="1"/>
    </location>
</feature>
<organism evidence="1">
    <name type="scientific">marine sediment metagenome</name>
    <dbReference type="NCBI Taxonomy" id="412755"/>
    <lineage>
        <taxon>unclassified sequences</taxon>
        <taxon>metagenomes</taxon>
        <taxon>ecological metagenomes</taxon>
    </lineage>
</organism>
<dbReference type="AlphaFoldDB" id="A0A0F8ZAM1"/>
<reference evidence="1" key="1">
    <citation type="journal article" date="2015" name="Nature">
        <title>Complex archaea that bridge the gap between prokaryotes and eukaryotes.</title>
        <authorList>
            <person name="Spang A."/>
            <person name="Saw J.H."/>
            <person name="Jorgensen S.L."/>
            <person name="Zaremba-Niedzwiedzka K."/>
            <person name="Martijn J."/>
            <person name="Lind A.E."/>
            <person name="van Eijk R."/>
            <person name="Schleper C."/>
            <person name="Guy L."/>
            <person name="Ettema T.J."/>
        </authorList>
    </citation>
    <scope>NUCLEOTIDE SEQUENCE</scope>
</reference>